<dbReference type="AlphaFoldDB" id="A0A5P1ENU5"/>
<dbReference type="Gramene" id="ONK67464">
    <property type="protein sequence ID" value="ONK67464"/>
    <property type="gene ID" value="A4U43_C05F330"/>
</dbReference>
<evidence type="ECO:0000313" key="3">
    <source>
        <dbReference type="Proteomes" id="UP000243459"/>
    </source>
</evidence>
<dbReference type="EMBL" id="CM007385">
    <property type="protein sequence ID" value="ONK67464.1"/>
    <property type="molecule type" value="Genomic_DNA"/>
</dbReference>
<dbReference type="InterPro" id="IPR052657">
    <property type="entry name" value="PDP_family_Arabidopsis"/>
</dbReference>
<protein>
    <submittedName>
        <fullName evidence="2">Uncharacterized protein</fullName>
    </submittedName>
</protein>
<proteinExistence type="predicted"/>
<dbReference type="PANTHER" id="PTHR10688">
    <property type="entry name" value="PWWP DOMAIN-CONTAINING PROTEIN"/>
    <property type="match status" value="1"/>
</dbReference>
<evidence type="ECO:0000313" key="2">
    <source>
        <dbReference type="EMBL" id="ONK67464.1"/>
    </source>
</evidence>
<feature type="compositionally biased region" description="Basic and acidic residues" evidence="1">
    <location>
        <begin position="655"/>
        <end position="669"/>
    </location>
</feature>
<sequence>MLGFVKEMALRAWVGLEGAARAVRLSAQANGYRHYVSVCGTCGVGEGLFAEGLLGFLKDLAVCWGSDEWEDESVGCGVERILAHRRFVSVKPGWMFRQSLGVEGGSDSEVEDEGSWGDLSEPLSADEIESGFSSVFENEAFSTEIQEEESEIYQEQMQEGRELCLINRQDYSILDLDEEYGCMTSFDPDGAGEDNFSKKYFFVHDLCMDSSLQEVDIDVGIECTRSISHVTDTNQIEVVDDLSTNSSSKESDIRMEMVKDTNQIEEKRPKFHEDESANSSQCRNTEYKLGSTVSSSGDISQSVHRASDITFEESITPHLAEGFPRSPSRNCAHSSGERDDLRLCARNNIISVSQGSQCGLLDTISSLAEASDEPVVKKRRCDSVNSSSIPISAASEKFSETTTCLEGKLLRNPESESQTSISDVMLKINADQSEPLNTNSCTISQQEATEAAVAKKRTMAASLRKIEFSPRMMSFIHFASDEVLSHFNDIVASKATDKDNTSCGFKASRKKLHRQMIPDWHRCYASPLTRSGSNSPFKARKSPSDDKINSFPKSLHMKFPRDFTLPSREALEKKFEMFGPLNYSKTKIFAYTGAAQVVFCRQNAAFAAYEYVKKRNLFGQANVRFWVDRHENMRNGMQSKPTVTHSSLNLKSCLKRPERDKGRDTDKEKLRVRFSLEKKPVSTKFRD</sequence>
<dbReference type="OrthoDB" id="1914593at2759"/>
<gene>
    <name evidence="2" type="ORF">A4U43_C05F330</name>
</gene>
<name>A0A5P1ENU5_ASPOF</name>
<dbReference type="PANTHER" id="PTHR10688:SF2">
    <property type="entry name" value="PWWP DOMAIN-CONTAINING PROTEIN"/>
    <property type="match status" value="1"/>
</dbReference>
<organism evidence="2 3">
    <name type="scientific">Asparagus officinalis</name>
    <name type="common">Garden asparagus</name>
    <dbReference type="NCBI Taxonomy" id="4686"/>
    <lineage>
        <taxon>Eukaryota</taxon>
        <taxon>Viridiplantae</taxon>
        <taxon>Streptophyta</taxon>
        <taxon>Embryophyta</taxon>
        <taxon>Tracheophyta</taxon>
        <taxon>Spermatophyta</taxon>
        <taxon>Magnoliopsida</taxon>
        <taxon>Liliopsida</taxon>
        <taxon>Asparagales</taxon>
        <taxon>Asparagaceae</taxon>
        <taxon>Asparagoideae</taxon>
        <taxon>Asparagus</taxon>
    </lineage>
</organism>
<dbReference type="OMA" id="DEHENFR"/>
<feature type="compositionally biased region" description="Polar residues" evidence="1">
    <location>
        <begin position="636"/>
        <end position="650"/>
    </location>
</feature>
<feature type="region of interest" description="Disordered" evidence="1">
    <location>
        <begin position="636"/>
        <end position="669"/>
    </location>
</feature>
<evidence type="ECO:0000256" key="1">
    <source>
        <dbReference type="SAM" id="MobiDB-lite"/>
    </source>
</evidence>
<accession>A0A5P1ENU5</accession>
<keyword evidence="3" id="KW-1185">Reference proteome</keyword>
<dbReference type="Proteomes" id="UP000243459">
    <property type="component" value="Chromosome 5"/>
</dbReference>
<reference evidence="3" key="1">
    <citation type="journal article" date="2017" name="Nat. Commun.">
        <title>The asparagus genome sheds light on the origin and evolution of a young Y chromosome.</title>
        <authorList>
            <person name="Harkess A."/>
            <person name="Zhou J."/>
            <person name="Xu C."/>
            <person name="Bowers J.E."/>
            <person name="Van der Hulst R."/>
            <person name="Ayyampalayam S."/>
            <person name="Mercati F."/>
            <person name="Riccardi P."/>
            <person name="McKain M.R."/>
            <person name="Kakrana A."/>
            <person name="Tang H."/>
            <person name="Ray J."/>
            <person name="Groenendijk J."/>
            <person name="Arikit S."/>
            <person name="Mathioni S.M."/>
            <person name="Nakano M."/>
            <person name="Shan H."/>
            <person name="Telgmann-Rauber A."/>
            <person name="Kanno A."/>
            <person name="Yue Z."/>
            <person name="Chen H."/>
            <person name="Li W."/>
            <person name="Chen Y."/>
            <person name="Xu X."/>
            <person name="Zhang Y."/>
            <person name="Luo S."/>
            <person name="Chen H."/>
            <person name="Gao J."/>
            <person name="Mao Z."/>
            <person name="Pires J.C."/>
            <person name="Luo M."/>
            <person name="Kudrna D."/>
            <person name="Wing R.A."/>
            <person name="Meyers B.C."/>
            <person name="Yi K."/>
            <person name="Kong H."/>
            <person name="Lavrijsen P."/>
            <person name="Sunseri F."/>
            <person name="Falavigna A."/>
            <person name="Ye Y."/>
            <person name="Leebens-Mack J.H."/>
            <person name="Chen G."/>
        </authorList>
    </citation>
    <scope>NUCLEOTIDE SEQUENCE [LARGE SCALE GENOMIC DNA]</scope>
    <source>
        <strain evidence="3">cv. DH0086</strain>
    </source>
</reference>